<dbReference type="PATRIC" id="fig|1226633.4.peg.1446"/>
<dbReference type="EMBL" id="AUZI01000019">
    <property type="protein sequence ID" value="KID48864.1"/>
    <property type="molecule type" value="Genomic_DNA"/>
</dbReference>
<dbReference type="Pfam" id="PF17287">
    <property type="entry name" value="POTRA_3"/>
    <property type="match status" value="1"/>
</dbReference>
<accession>A0A017H4D6</accession>
<dbReference type="Pfam" id="PF03865">
    <property type="entry name" value="ShlB"/>
    <property type="match status" value="1"/>
</dbReference>
<comment type="caution">
    <text evidence="7">The sequence shown here is derived from an EMBL/GenBank/DDBJ whole genome shotgun (WGS) entry which is preliminary data.</text>
</comment>
<keyword evidence="2" id="KW-0812">Transmembrane</keyword>
<dbReference type="Pfam" id="PF08479">
    <property type="entry name" value="POTRA_2"/>
    <property type="match status" value="1"/>
</dbReference>
<sequence>MNKKKISLFFCLLFLFHSYTWSETEQGWNRNEKIEKGKADLLERGWNKNETVEENRRSLLEREEELNEVSEKEKREERIQIENITDTKENLLPDSERVSSVFKKIVLEGEHPLKRKLKRKADSYLKQEMNEKSIQELISYLSKYLSTKGYVTSIVTFQSGNIYEGNIKLKIQAGKIRDIYFANKKEKSLKEKMEIEFAFPGYKNKVLNIRDLDQGVENLNAGGKENQIEIIATEQEGYSDIIIHQKRHFGNVGANYDNSPFEKDRRKLTLNYDGRSFLPINDSFSVSYSTKLGKEQSKHKEEVYDFSYSVPYGYYKFTYGLNILKNHNVVQGNAREIIRDSKTIKNRFKLSRVLQRGKTNKLTGYVFLNQRQNNTYINGEKIKINSKTYTTGGLGLNYSDKVLGGSLYLGLQYEEGFPWLGSEGDKYTKGNLPKKEFKKYTLNLDWRKYFLLKNEDVLEYKLGFAAAYSKDILLDINKMSIGDNYTVRGFKKNSLSGEKGMYWNNTLTYQFSRKAHPVLSAFQPFVGLDMGTVRDRSEDSHESIVGFAYGVKFQKAGIYGSLLYGKALKLARKQKNEGRVVSFNLGYSF</sequence>
<dbReference type="Gene3D" id="2.40.160.50">
    <property type="entry name" value="membrane protein fhac: a member of the omp85/tpsb transporter family"/>
    <property type="match status" value="1"/>
</dbReference>
<dbReference type="Proteomes" id="UP000031184">
    <property type="component" value="Unassembled WGS sequence"/>
</dbReference>
<dbReference type="InterPro" id="IPR005565">
    <property type="entry name" value="Hemolysn_activator_HlyB_C"/>
</dbReference>
<dbReference type="InterPro" id="IPR051544">
    <property type="entry name" value="TPS_OM_transporter"/>
</dbReference>
<feature type="domain" description="ShlB POTRA" evidence="6">
    <location>
        <begin position="175"/>
        <end position="225"/>
    </location>
</feature>
<dbReference type="PANTHER" id="PTHR34597">
    <property type="entry name" value="SLR1661 PROTEIN"/>
    <property type="match status" value="1"/>
</dbReference>
<dbReference type="RefSeq" id="WP_039122050.1">
    <property type="nucleotide sequence ID" value="NZ_AOJP01000007.1"/>
</dbReference>
<organism evidence="7 8">
    <name type="scientific">Fusobacterium necrophorum subsp. funduliforme B35</name>
    <dbReference type="NCBI Taxonomy" id="1226633"/>
    <lineage>
        <taxon>Bacteria</taxon>
        <taxon>Fusobacteriati</taxon>
        <taxon>Fusobacteriota</taxon>
        <taxon>Fusobacteriia</taxon>
        <taxon>Fusobacteriales</taxon>
        <taxon>Fusobacteriaceae</taxon>
        <taxon>Fusobacterium</taxon>
    </lineage>
</organism>
<dbReference type="InterPro" id="IPR035251">
    <property type="entry name" value="ShlB_POTRA"/>
</dbReference>
<keyword evidence="3" id="KW-0998">Cell outer membrane</keyword>
<evidence type="ECO:0000313" key="8">
    <source>
        <dbReference type="Proteomes" id="UP000031184"/>
    </source>
</evidence>
<dbReference type="PANTHER" id="PTHR34597:SF3">
    <property type="entry name" value="OUTER MEMBRANE TRANSPORTER CDIB"/>
    <property type="match status" value="1"/>
</dbReference>
<dbReference type="AlphaFoldDB" id="A0A017H4D6"/>
<evidence type="ECO:0000259" key="4">
    <source>
        <dbReference type="Pfam" id="PF03865"/>
    </source>
</evidence>
<keyword evidence="1" id="KW-0472">Membrane</keyword>
<dbReference type="GO" id="GO:0098046">
    <property type="term" value="C:type V protein secretion system complex"/>
    <property type="evidence" value="ECO:0007669"/>
    <property type="project" value="TreeGrafter"/>
</dbReference>
<proteinExistence type="predicted"/>
<dbReference type="OrthoDB" id="84466at2"/>
<dbReference type="GO" id="GO:0008320">
    <property type="term" value="F:protein transmembrane transporter activity"/>
    <property type="evidence" value="ECO:0007669"/>
    <property type="project" value="TreeGrafter"/>
</dbReference>
<feature type="domain" description="Polypeptide-transport-associated ShlB-type" evidence="5">
    <location>
        <begin position="103"/>
        <end position="173"/>
    </location>
</feature>
<evidence type="ECO:0000259" key="5">
    <source>
        <dbReference type="Pfam" id="PF08479"/>
    </source>
</evidence>
<dbReference type="PIRSF" id="PIRSF029745">
    <property type="entry name" value="FhaC"/>
    <property type="match status" value="1"/>
</dbReference>
<dbReference type="InterPro" id="IPR027282">
    <property type="entry name" value="TPS"/>
</dbReference>
<evidence type="ECO:0000256" key="2">
    <source>
        <dbReference type="ARBA" id="ARBA00022692"/>
    </source>
</evidence>
<dbReference type="GO" id="GO:0046819">
    <property type="term" value="P:protein secretion by the type V secretion system"/>
    <property type="evidence" value="ECO:0007669"/>
    <property type="project" value="TreeGrafter"/>
</dbReference>
<keyword evidence="1" id="KW-1134">Transmembrane beta strand</keyword>
<dbReference type="InterPro" id="IPR013686">
    <property type="entry name" value="Polypept-transport_assoc_ShlB"/>
</dbReference>
<feature type="domain" description="Haemolysin activator HlyB C-terminal" evidence="4">
    <location>
        <begin position="237"/>
        <end position="553"/>
    </location>
</feature>
<protein>
    <submittedName>
        <fullName evidence="7">Hemolysin secretion/activation protein, ShlB/FhaC/HecB family</fullName>
    </submittedName>
</protein>
<evidence type="ECO:0000256" key="1">
    <source>
        <dbReference type="ARBA" id="ARBA00022452"/>
    </source>
</evidence>
<evidence type="ECO:0000256" key="3">
    <source>
        <dbReference type="ARBA" id="ARBA00023237"/>
    </source>
</evidence>
<gene>
    <name evidence="7" type="ORF">C095_07175</name>
</gene>
<evidence type="ECO:0000313" key="7">
    <source>
        <dbReference type="EMBL" id="KID48864.1"/>
    </source>
</evidence>
<evidence type="ECO:0000259" key="6">
    <source>
        <dbReference type="Pfam" id="PF17287"/>
    </source>
</evidence>
<name>A0A017H4D6_9FUSO</name>
<reference evidence="7 8" key="1">
    <citation type="submission" date="2013-08" db="EMBL/GenBank/DDBJ databases">
        <title>An opportunistic ruminal bacterium that causes liver abscesses in cattle.</title>
        <authorList>
            <person name="Benahmed F.H."/>
            <person name="Rasmussen M."/>
            <person name="Harbottle H."/>
            <person name="Soppet D."/>
            <person name="Nagaraja T.G."/>
            <person name="Davidson M."/>
        </authorList>
    </citation>
    <scope>NUCLEOTIDE SEQUENCE [LARGE SCALE GENOMIC DNA]</scope>
    <source>
        <strain evidence="7 8">B35</strain>
    </source>
</reference>
<dbReference type="Gene3D" id="3.10.20.310">
    <property type="entry name" value="membrane protein fhac"/>
    <property type="match status" value="1"/>
</dbReference>